<dbReference type="SMART" id="SM00530">
    <property type="entry name" value="HTH_XRE"/>
    <property type="match status" value="1"/>
</dbReference>
<evidence type="ECO:0000259" key="1">
    <source>
        <dbReference type="PROSITE" id="PS50943"/>
    </source>
</evidence>
<gene>
    <name evidence="2" type="ORF">FHX81_5989</name>
</gene>
<dbReference type="OrthoDB" id="4285266at2"/>
<evidence type="ECO:0000313" key="3">
    <source>
        <dbReference type="Proteomes" id="UP000316628"/>
    </source>
</evidence>
<protein>
    <submittedName>
        <fullName evidence="2">Helix-turn-helix protein</fullName>
    </submittedName>
</protein>
<proteinExistence type="predicted"/>
<feature type="domain" description="HTH cro/C1-type" evidence="1">
    <location>
        <begin position="19"/>
        <end position="73"/>
    </location>
</feature>
<organism evidence="2 3">
    <name type="scientific">Saccharothrix saharensis</name>
    <dbReference type="NCBI Taxonomy" id="571190"/>
    <lineage>
        <taxon>Bacteria</taxon>
        <taxon>Bacillati</taxon>
        <taxon>Actinomycetota</taxon>
        <taxon>Actinomycetes</taxon>
        <taxon>Pseudonocardiales</taxon>
        <taxon>Pseudonocardiaceae</taxon>
        <taxon>Saccharothrix</taxon>
    </lineage>
</organism>
<dbReference type="SUPFAM" id="SSF47413">
    <property type="entry name" value="lambda repressor-like DNA-binding domains"/>
    <property type="match status" value="1"/>
</dbReference>
<dbReference type="RefSeq" id="WP_141981416.1">
    <property type="nucleotide sequence ID" value="NZ_VFPP01000001.1"/>
</dbReference>
<keyword evidence="3" id="KW-1185">Reference proteome</keyword>
<dbReference type="AlphaFoldDB" id="A0A543JL77"/>
<accession>A0A543JL77</accession>
<reference evidence="2 3" key="1">
    <citation type="submission" date="2019-06" db="EMBL/GenBank/DDBJ databases">
        <title>Sequencing the genomes of 1000 actinobacteria strains.</title>
        <authorList>
            <person name="Klenk H.-P."/>
        </authorList>
    </citation>
    <scope>NUCLEOTIDE SEQUENCE [LARGE SCALE GENOMIC DNA]</scope>
    <source>
        <strain evidence="2 3">DSM 45456</strain>
    </source>
</reference>
<dbReference type="Gene3D" id="1.10.260.40">
    <property type="entry name" value="lambda repressor-like DNA-binding domains"/>
    <property type="match status" value="1"/>
</dbReference>
<dbReference type="EMBL" id="VFPP01000001">
    <property type="protein sequence ID" value="TQM83563.1"/>
    <property type="molecule type" value="Genomic_DNA"/>
</dbReference>
<evidence type="ECO:0000313" key="2">
    <source>
        <dbReference type="EMBL" id="TQM83563.1"/>
    </source>
</evidence>
<dbReference type="InterPro" id="IPR001387">
    <property type="entry name" value="Cro/C1-type_HTH"/>
</dbReference>
<dbReference type="Pfam" id="PF13560">
    <property type="entry name" value="HTH_31"/>
    <property type="match status" value="1"/>
</dbReference>
<dbReference type="GO" id="GO:0003677">
    <property type="term" value="F:DNA binding"/>
    <property type="evidence" value="ECO:0007669"/>
    <property type="project" value="InterPro"/>
</dbReference>
<dbReference type="PROSITE" id="PS50943">
    <property type="entry name" value="HTH_CROC1"/>
    <property type="match status" value="1"/>
</dbReference>
<dbReference type="CDD" id="cd00093">
    <property type="entry name" value="HTH_XRE"/>
    <property type="match status" value="1"/>
</dbReference>
<dbReference type="Proteomes" id="UP000316628">
    <property type="component" value="Unassembled WGS sequence"/>
</dbReference>
<dbReference type="InterPro" id="IPR010982">
    <property type="entry name" value="Lambda_DNA-bd_dom_sf"/>
</dbReference>
<name>A0A543JL77_9PSEU</name>
<dbReference type="InterPro" id="IPR043917">
    <property type="entry name" value="DUF5753"/>
</dbReference>
<dbReference type="Pfam" id="PF19054">
    <property type="entry name" value="DUF5753"/>
    <property type="match status" value="1"/>
</dbReference>
<comment type="caution">
    <text evidence="2">The sequence shown here is derived from an EMBL/GenBank/DDBJ whole genome shotgun (WGS) entry which is preliminary data.</text>
</comment>
<sequence length="282" mass="31179">MTQGNTGPGVRRRLLAKALIQLREQAGKSFDDVVEALAFSKSKISRIEAGGTGVSIVDARALGQLYGADADTLAWLERLARIAKQRGRWHVFGDGLVDWFSDFVVLESEASMINTFEIDLIPGLFQTEEYAAMVLRAYSPDVPDDVVQRKVALRQTRQNRVTDGSLSVWAIVDEAALRRTTGDPAVDRRQLERLLAMSLLTNVVLQILPFGKGLHMAMGTAFSLLRFHGYPSIVYVDNLTGGVYLDEEADLERYSLVLDHLRAAALNVRESAEFIKGVIADL</sequence>